<dbReference type="EMBL" id="CP036266">
    <property type="protein sequence ID" value="QDT23456.1"/>
    <property type="molecule type" value="Genomic_DNA"/>
</dbReference>
<proteinExistence type="predicted"/>
<evidence type="ECO:0000313" key="5">
    <source>
        <dbReference type="Proteomes" id="UP000320421"/>
    </source>
</evidence>
<feature type="compositionally biased region" description="Basic and acidic residues" evidence="2">
    <location>
        <begin position="58"/>
        <end position="76"/>
    </location>
</feature>
<keyword evidence="3" id="KW-0472">Membrane</keyword>
<dbReference type="PANTHER" id="PTHR30097">
    <property type="entry name" value="CATION EFFLUX SYSTEM PROTEIN CUSB"/>
    <property type="match status" value="1"/>
</dbReference>
<dbReference type="PANTHER" id="PTHR30097:SF4">
    <property type="entry name" value="SLR6042 PROTEIN"/>
    <property type="match status" value="1"/>
</dbReference>
<sequence length="491" mass="54717">MRFQLSDISLKWYGLIAVLLISGICWGVRDTWLPLVKQKFSLINKQSGENLAGSQGEDIGHSGHNHGDPSHAHEDSTSLELSEQARRNIGLIVGEVALQTYERTLNIPAMIVERPGRTRIHITAPMTGIVTQIHIIEGEAIRSGMLMFKIRLTHEDLVQAQTKFLQTIGELEVENREIARLEKITSGIVAGKVILEREYARQKLNAILSAQKEALLLHGLSETQISQIESKRKLIRELLVYAPASGQGNELQLPEPLLRQVSDISQDSNQKSKKQTSSFVVQDLQIIKGQSVQSGQTLCILADFSELYIKGNAFEQDSNELHAAARNESAVSAVREDNQLHSEIINGLKFVYVANQVVPSSRAMHFYVGLTNEIERNKKTNDGHYFIDWKYKPGQRLRLRVPVEHWKNKIVLPIDAVAQEGAEFYVFLENGDHFDRVPVHVEYSDQYSVVIANDGSLFSGDAIALSGAHQMQVALKNKAGGGVDPHAGHNH</sequence>
<dbReference type="GO" id="GO:0015679">
    <property type="term" value="P:plasma membrane copper ion transport"/>
    <property type="evidence" value="ECO:0007669"/>
    <property type="project" value="TreeGrafter"/>
</dbReference>
<dbReference type="InterPro" id="IPR051909">
    <property type="entry name" value="MFP_Cation_Efflux"/>
</dbReference>
<dbReference type="Proteomes" id="UP000320421">
    <property type="component" value="Chromosome"/>
</dbReference>
<evidence type="ECO:0000256" key="2">
    <source>
        <dbReference type="SAM" id="MobiDB-lite"/>
    </source>
</evidence>
<dbReference type="Gene3D" id="2.40.420.20">
    <property type="match status" value="1"/>
</dbReference>
<reference evidence="4 5" key="1">
    <citation type="submission" date="2019-02" db="EMBL/GenBank/DDBJ databases">
        <title>Deep-cultivation of Planctomycetes and their phenomic and genomic characterization uncovers novel biology.</title>
        <authorList>
            <person name="Wiegand S."/>
            <person name="Jogler M."/>
            <person name="Boedeker C."/>
            <person name="Pinto D."/>
            <person name="Vollmers J."/>
            <person name="Rivas-Marin E."/>
            <person name="Kohn T."/>
            <person name="Peeters S.H."/>
            <person name="Heuer A."/>
            <person name="Rast P."/>
            <person name="Oberbeckmann S."/>
            <person name="Bunk B."/>
            <person name="Jeske O."/>
            <person name="Meyerdierks A."/>
            <person name="Storesund J.E."/>
            <person name="Kallscheuer N."/>
            <person name="Luecker S."/>
            <person name="Lage O.M."/>
            <person name="Pohl T."/>
            <person name="Merkel B.J."/>
            <person name="Hornburger P."/>
            <person name="Mueller R.-W."/>
            <person name="Bruemmer F."/>
            <person name="Labrenz M."/>
            <person name="Spormann A.M."/>
            <person name="Op den Camp H."/>
            <person name="Overmann J."/>
            <person name="Amann R."/>
            <person name="Jetten M.S.M."/>
            <person name="Mascher T."/>
            <person name="Medema M.H."/>
            <person name="Devos D.P."/>
            <person name="Kaster A.-K."/>
            <person name="Ovreas L."/>
            <person name="Rohde M."/>
            <person name="Galperin M.Y."/>
            <person name="Jogler C."/>
        </authorList>
    </citation>
    <scope>NUCLEOTIDE SEQUENCE [LARGE SCALE GENOMIC DNA]</scope>
    <source>
        <strain evidence="4 5">HG66A1</strain>
    </source>
</reference>
<evidence type="ECO:0000256" key="1">
    <source>
        <dbReference type="ARBA" id="ARBA00022448"/>
    </source>
</evidence>
<organism evidence="4 5">
    <name type="scientific">Gimesia chilikensis</name>
    <dbReference type="NCBI Taxonomy" id="2605989"/>
    <lineage>
        <taxon>Bacteria</taxon>
        <taxon>Pseudomonadati</taxon>
        <taxon>Planctomycetota</taxon>
        <taxon>Planctomycetia</taxon>
        <taxon>Planctomycetales</taxon>
        <taxon>Planctomycetaceae</taxon>
        <taxon>Gimesia</taxon>
    </lineage>
</organism>
<dbReference type="AlphaFoldDB" id="A0A517PVQ3"/>
<keyword evidence="1" id="KW-0813">Transport</keyword>
<dbReference type="GO" id="GO:0060003">
    <property type="term" value="P:copper ion export"/>
    <property type="evidence" value="ECO:0007669"/>
    <property type="project" value="TreeGrafter"/>
</dbReference>
<dbReference type="GO" id="GO:0030313">
    <property type="term" value="C:cell envelope"/>
    <property type="evidence" value="ECO:0007669"/>
    <property type="project" value="TreeGrafter"/>
</dbReference>
<evidence type="ECO:0000313" key="4">
    <source>
        <dbReference type="EMBL" id="QDT23456.1"/>
    </source>
</evidence>
<keyword evidence="5" id="KW-1185">Reference proteome</keyword>
<feature type="transmembrane region" description="Helical" evidence="3">
    <location>
        <begin position="12"/>
        <end position="29"/>
    </location>
</feature>
<name>A0A517PVQ3_9PLAN</name>
<evidence type="ECO:0000256" key="3">
    <source>
        <dbReference type="SAM" id="Phobius"/>
    </source>
</evidence>
<protein>
    <submittedName>
        <fullName evidence="4">HlyD family secretion protein</fullName>
    </submittedName>
</protein>
<accession>A0A517PVQ3</accession>
<keyword evidence="3" id="KW-1133">Transmembrane helix</keyword>
<dbReference type="RefSeq" id="WP_145190890.1">
    <property type="nucleotide sequence ID" value="NZ_CP036266.1"/>
</dbReference>
<dbReference type="OrthoDB" id="235102at2"/>
<feature type="region of interest" description="Disordered" evidence="2">
    <location>
        <begin position="51"/>
        <end position="79"/>
    </location>
</feature>
<keyword evidence="3" id="KW-0812">Transmembrane</keyword>
<gene>
    <name evidence="4" type="ORF">HG66A1_52730</name>
</gene>